<dbReference type="InterPro" id="IPR007627">
    <property type="entry name" value="RNA_pol_sigma70_r2"/>
</dbReference>
<evidence type="ECO:0000259" key="6">
    <source>
        <dbReference type="Pfam" id="PF08281"/>
    </source>
</evidence>
<accession>A0A4S4B1C9</accession>
<dbReference type="SUPFAM" id="SSF88946">
    <property type="entry name" value="Sigma2 domain of RNA polymerase sigma factors"/>
    <property type="match status" value="1"/>
</dbReference>
<name>A0A4S4B1C9_9RHOO</name>
<sequence>MHTPTHSPEQTADALYRDHHSWLHAWLSRKVGCPHQGADLAQDTFVRVLGSNELGRLDEPRAFLMTLAQRVLYSFWRRRSLENAWLEALAQQPESYAPSAEDYALVRDAIETLDRLLGGLPLRTRKAFLMNRLEDMTHVEIARSLGVSVATIERDVKLAFTHCYLASLDAMPDGTTAHLASVRP</sequence>
<protein>
    <submittedName>
        <fullName evidence="7">Sigma-70 family RNA polymerase sigma factor</fullName>
    </submittedName>
</protein>
<dbReference type="Pfam" id="PF04542">
    <property type="entry name" value="Sigma70_r2"/>
    <property type="match status" value="1"/>
</dbReference>
<gene>
    <name evidence="7" type="ORF">E6C76_05685</name>
</gene>
<feature type="domain" description="RNA polymerase sigma-70 region 2" evidence="5">
    <location>
        <begin position="15"/>
        <end position="80"/>
    </location>
</feature>
<keyword evidence="4" id="KW-0804">Transcription</keyword>
<dbReference type="InterPro" id="IPR013325">
    <property type="entry name" value="RNA_pol_sigma_r2"/>
</dbReference>
<dbReference type="OrthoDB" id="8536462at2"/>
<dbReference type="InterPro" id="IPR039425">
    <property type="entry name" value="RNA_pol_sigma-70-like"/>
</dbReference>
<evidence type="ECO:0000259" key="5">
    <source>
        <dbReference type="Pfam" id="PF04542"/>
    </source>
</evidence>
<dbReference type="Gene3D" id="1.10.1740.10">
    <property type="match status" value="1"/>
</dbReference>
<dbReference type="GO" id="GO:0016987">
    <property type="term" value="F:sigma factor activity"/>
    <property type="evidence" value="ECO:0007669"/>
    <property type="project" value="UniProtKB-KW"/>
</dbReference>
<dbReference type="InterPro" id="IPR013249">
    <property type="entry name" value="RNA_pol_sigma70_r4_t2"/>
</dbReference>
<dbReference type="PANTHER" id="PTHR43133">
    <property type="entry name" value="RNA POLYMERASE ECF-TYPE SIGMA FACTO"/>
    <property type="match status" value="1"/>
</dbReference>
<evidence type="ECO:0000256" key="1">
    <source>
        <dbReference type="ARBA" id="ARBA00010641"/>
    </source>
</evidence>
<dbReference type="Proteomes" id="UP000308430">
    <property type="component" value="Unassembled WGS sequence"/>
</dbReference>
<dbReference type="GO" id="GO:0003677">
    <property type="term" value="F:DNA binding"/>
    <property type="evidence" value="ECO:0007669"/>
    <property type="project" value="InterPro"/>
</dbReference>
<keyword evidence="2" id="KW-0805">Transcription regulation</keyword>
<dbReference type="InterPro" id="IPR013324">
    <property type="entry name" value="RNA_pol_sigma_r3/r4-like"/>
</dbReference>
<dbReference type="Pfam" id="PF08281">
    <property type="entry name" value="Sigma70_r4_2"/>
    <property type="match status" value="1"/>
</dbReference>
<reference evidence="7 8" key="1">
    <citation type="submission" date="2019-04" db="EMBL/GenBank/DDBJ databases">
        <title>Azoarcus nasutitermitis sp. nov. isolated from termite nest.</title>
        <authorList>
            <person name="Lin S.-Y."/>
            <person name="Hameed A."/>
            <person name="Hsu Y.-H."/>
            <person name="Young C.-C."/>
        </authorList>
    </citation>
    <scope>NUCLEOTIDE SEQUENCE [LARGE SCALE GENOMIC DNA]</scope>
    <source>
        <strain evidence="7 8">CC-YHH838</strain>
    </source>
</reference>
<comment type="similarity">
    <text evidence="1">Belongs to the sigma-70 factor family. ECF subfamily.</text>
</comment>
<keyword evidence="8" id="KW-1185">Reference proteome</keyword>
<evidence type="ECO:0000313" key="7">
    <source>
        <dbReference type="EMBL" id="THF66334.1"/>
    </source>
</evidence>
<dbReference type="InterPro" id="IPR036388">
    <property type="entry name" value="WH-like_DNA-bd_sf"/>
</dbReference>
<evidence type="ECO:0000313" key="8">
    <source>
        <dbReference type="Proteomes" id="UP000308430"/>
    </source>
</evidence>
<dbReference type="GO" id="GO:0006352">
    <property type="term" value="P:DNA-templated transcription initiation"/>
    <property type="evidence" value="ECO:0007669"/>
    <property type="project" value="InterPro"/>
</dbReference>
<dbReference type="NCBIfam" id="TIGR02937">
    <property type="entry name" value="sigma70-ECF"/>
    <property type="match status" value="1"/>
</dbReference>
<dbReference type="AlphaFoldDB" id="A0A4S4B1C9"/>
<evidence type="ECO:0000256" key="2">
    <source>
        <dbReference type="ARBA" id="ARBA00023015"/>
    </source>
</evidence>
<evidence type="ECO:0000256" key="4">
    <source>
        <dbReference type="ARBA" id="ARBA00023163"/>
    </source>
</evidence>
<dbReference type="SUPFAM" id="SSF88659">
    <property type="entry name" value="Sigma3 and sigma4 domains of RNA polymerase sigma factors"/>
    <property type="match status" value="1"/>
</dbReference>
<proteinExistence type="inferred from homology"/>
<comment type="caution">
    <text evidence="7">The sequence shown here is derived from an EMBL/GenBank/DDBJ whole genome shotgun (WGS) entry which is preliminary data.</text>
</comment>
<dbReference type="InterPro" id="IPR014284">
    <property type="entry name" value="RNA_pol_sigma-70_dom"/>
</dbReference>
<keyword evidence="3" id="KW-0731">Sigma factor</keyword>
<feature type="domain" description="RNA polymerase sigma factor 70 region 4 type 2" evidence="6">
    <location>
        <begin position="111"/>
        <end position="163"/>
    </location>
</feature>
<dbReference type="EMBL" id="SSOC01000002">
    <property type="protein sequence ID" value="THF66334.1"/>
    <property type="molecule type" value="Genomic_DNA"/>
</dbReference>
<organism evidence="7 8">
    <name type="scientific">Pseudothauera nasutitermitis</name>
    <dbReference type="NCBI Taxonomy" id="2565930"/>
    <lineage>
        <taxon>Bacteria</taxon>
        <taxon>Pseudomonadati</taxon>
        <taxon>Pseudomonadota</taxon>
        <taxon>Betaproteobacteria</taxon>
        <taxon>Rhodocyclales</taxon>
        <taxon>Zoogloeaceae</taxon>
        <taxon>Pseudothauera</taxon>
    </lineage>
</organism>
<evidence type="ECO:0000256" key="3">
    <source>
        <dbReference type="ARBA" id="ARBA00023082"/>
    </source>
</evidence>
<dbReference type="Gene3D" id="1.10.10.10">
    <property type="entry name" value="Winged helix-like DNA-binding domain superfamily/Winged helix DNA-binding domain"/>
    <property type="match status" value="1"/>
</dbReference>
<dbReference type="NCBIfam" id="NF009180">
    <property type="entry name" value="PRK12528.1"/>
    <property type="match status" value="1"/>
</dbReference>
<dbReference type="RefSeq" id="WP_136347283.1">
    <property type="nucleotide sequence ID" value="NZ_SSOC01000002.1"/>
</dbReference>
<dbReference type="PANTHER" id="PTHR43133:SF63">
    <property type="entry name" value="RNA POLYMERASE SIGMA FACTOR FECI-RELATED"/>
    <property type="match status" value="1"/>
</dbReference>